<gene>
    <name evidence="2" type="ORF">CAMP_LOCUS7582</name>
</gene>
<feature type="transmembrane region" description="Helical" evidence="1">
    <location>
        <begin position="167"/>
        <end position="193"/>
    </location>
</feature>
<proteinExistence type="predicted"/>
<feature type="transmembrane region" description="Helical" evidence="1">
    <location>
        <begin position="45"/>
        <end position="64"/>
    </location>
</feature>
<keyword evidence="1" id="KW-1133">Transmembrane helix</keyword>
<dbReference type="Pfam" id="PF10322">
    <property type="entry name" value="7TM_GPCR_Sru"/>
    <property type="match status" value="1"/>
</dbReference>
<dbReference type="AlphaFoldDB" id="A0A9P1IHZ6"/>
<keyword evidence="3" id="KW-1185">Reference proteome</keyword>
<name>A0A9P1IHZ6_9PELO</name>
<feature type="transmembrane region" description="Helical" evidence="1">
    <location>
        <begin position="118"/>
        <end position="142"/>
    </location>
</feature>
<accession>A0A9P1IHZ6</accession>
<feature type="transmembrane region" description="Helical" evidence="1">
    <location>
        <begin position="84"/>
        <end position="106"/>
    </location>
</feature>
<dbReference type="OrthoDB" id="5852634at2759"/>
<dbReference type="EMBL" id="CANHGI010000003">
    <property type="protein sequence ID" value="CAI5444945.1"/>
    <property type="molecule type" value="Genomic_DNA"/>
</dbReference>
<organism evidence="2 3">
    <name type="scientific">Caenorhabditis angaria</name>
    <dbReference type="NCBI Taxonomy" id="860376"/>
    <lineage>
        <taxon>Eukaryota</taxon>
        <taxon>Metazoa</taxon>
        <taxon>Ecdysozoa</taxon>
        <taxon>Nematoda</taxon>
        <taxon>Chromadorea</taxon>
        <taxon>Rhabditida</taxon>
        <taxon>Rhabditina</taxon>
        <taxon>Rhabditomorpha</taxon>
        <taxon>Rhabditoidea</taxon>
        <taxon>Rhabditidae</taxon>
        <taxon>Peloderinae</taxon>
        <taxon>Caenorhabditis</taxon>
    </lineage>
</organism>
<keyword evidence="1" id="KW-0472">Membrane</keyword>
<evidence type="ECO:0000256" key="1">
    <source>
        <dbReference type="SAM" id="Phobius"/>
    </source>
</evidence>
<keyword evidence="1" id="KW-0812">Transmembrane</keyword>
<evidence type="ECO:0008006" key="4">
    <source>
        <dbReference type="Google" id="ProtNLM"/>
    </source>
</evidence>
<dbReference type="Proteomes" id="UP001152747">
    <property type="component" value="Unassembled WGS sequence"/>
</dbReference>
<reference evidence="2" key="1">
    <citation type="submission" date="2022-11" db="EMBL/GenBank/DDBJ databases">
        <authorList>
            <person name="Kikuchi T."/>
        </authorList>
    </citation>
    <scope>NUCLEOTIDE SEQUENCE</scope>
    <source>
        <strain evidence="2">PS1010</strain>
    </source>
</reference>
<comment type="caution">
    <text evidence="2">The sequence shown here is derived from an EMBL/GenBank/DDBJ whole genome shotgun (WGS) entry which is preliminary data.</text>
</comment>
<evidence type="ECO:0000313" key="3">
    <source>
        <dbReference type="Proteomes" id="UP001152747"/>
    </source>
</evidence>
<evidence type="ECO:0000313" key="2">
    <source>
        <dbReference type="EMBL" id="CAI5444945.1"/>
    </source>
</evidence>
<dbReference type="PANTHER" id="PTHR46045">
    <property type="entry name" value="SERPENTINE RECEPTOR, CLASS U-RELATED"/>
    <property type="match status" value="1"/>
</dbReference>
<protein>
    <recommendedName>
        <fullName evidence="4">Serpentine receptor class gamma</fullName>
    </recommendedName>
</protein>
<sequence length="244" mass="28616">MFEFMEIFEKLRIENILVFQNDSRIEEYHQQIDLPTKYQFNYRQILLMLNLAYAIPSFYIYSKCRKLLKKNSNNHFNTIFSNDFYINVALFIIDIISTRLPISGLINNYPSFLPSGYFLTIIYFLSYYLIYANYFSITLICLNRMTSVVFPHVSSWTQKHRAKRIEIVMFAIALVACSSLVLQCIIQLTIMIFTKNEVIRDTAQGLRNFCLDLSICAPPWILYFSTNSHKQTGSLQSSTEVSKK</sequence>
<dbReference type="InterPro" id="IPR003839">
    <property type="entry name" value="7TM_GPCR_serpentine_rcpt_Sru"/>
</dbReference>